<dbReference type="EMBL" id="JAVHJM010000009">
    <property type="protein sequence ID" value="KAK6506202.1"/>
    <property type="molecule type" value="Genomic_DNA"/>
</dbReference>
<reference evidence="1 2" key="1">
    <citation type="submission" date="2019-10" db="EMBL/GenBank/DDBJ databases">
        <authorList>
            <person name="Palmer J.M."/>
        </authorList>
    </citation>
    <scope>NUCLEOTIDE SEQUENCE [LARGE SCALE GENOMIC DNA]</scope>
    <source>
        <strain evidence="1 2">TWF506</strain>
    </source>
</reference>
<protein>
    <submittedName>
        <fullName evidence="1">Uncharacterized protein</fullName>
    </submittedName>
</protein>
<dbReference type="Proteomes" id="UP001307849">
    <property type="component" value="Unassembled WGS sequence"/>
</dbReference>
<keyword evidence="2" id="KW-1185">Reference proteome</keyword>
<name>A0AAN8NJ78_9PEZI</name>
<dbReference type="AlphaFoldDB" id="A0AAN8NJ78"/>
<organism evidence="1 2">
    <name type="scientific">Arthrobotrys conoides</name>
    <dbReference type="NCBI Taxonomy" id="74498"/>
    <lineage>
        <taxon>Eukaryota</taxon>
        <taxon>Fungi</taxon>
        <taxon>Dikarya</taxon>
        <taxon>Ascomycota</taxon>
        <taxon>Pezizomycotina</taxon>
        <taxon>Orbiliomycetes</taxon>
        <taxon>Orbiliales</taxon>
        <taxon>Orbiliaceae</taxon>
        <taxon>Arthrobotrys</taxon>
    </lineage>
</organism>
<comment type="caution">
    <text evidence="1">The sequence shown here is derived from an EMBL/GenBank/DDBJ whole genome shotgun (WGS) entry which is preliminary data.</text>
</comment>
<gene>
    <name evidence="1" type="ORF">TWF506_011121</name>
</gene>
<proteinExistence type="predicted"/>
<accession>A0AAN8NJ78</accession>
<sequence>MFHRYLSPAFLFYISITPLSAYLINFQRHQEPQTIEDIDRKYFPISLTDRSCTPIPGDKTQALSSIRIRGDSTLDIGAPPQAIAFFTGNECNDTTVSAIVRFYQVSTSIEQSISPTAIRTNLAEGLGWDATFTATSLYDYYQNVGYTSTLWGAVVSLGLQQGDIGFKYTSEDGSVDEWRVAIAIIAMEEEPYSLGEGSMMPPAYYDRARALSLSLPQMAEDERIGTRVHFQEHAEKRPIEENVLLDEDPALIDTDPESAWRNRIVHDHERKIKIGKLARAASNYGPAPIRKYNPNMMELNPLVNLVGQTNLEDLERQKAWAVNEYLNDRDWDLYLPESNA</sequence>
<evidence type="ECO:0000313" key="2">
    <source>
        <dbReference type="Proteomes" id="UP001307849"/>
    </source>
</evidence>
<evidence type="ECO:0000313" key="1">
    <source>
        <dbReference type="EMBL" id="KAK6506202.1"/>
    </source>
</evidence>